<reference evidence="3" key="1">
    <citation type="journal article" date="2020" name="mSystems">
        <title>Genome- and Community-Level Interaction Insights into Carbon Utilization and Element Cycling Functions of Hydrothermarchaeota in Hydrothermal Sediment.</title>
        <authorList>
            <person name="Zhou Z."/>
            <person name="Liu Y."/>
            <person name="Xu W."/>
            <person name="Pan J."/>
            <person name="Luo Z.H."/>
            <person name="Li M."/>
        </authorList>
    </citation>
    <scope>NUCLEOTIDE SEQUENCE [LARGE SCALE GENOMIC DNA]</scope>
    <source>
        <strain evidence="3">SpSt-1056</strain>
    </source>
</reference>
<dbReference type="Pfam" id="PF10633">
    <property type="entry name" value="NPCBM_assoc"/>
    <property type="match status" value="1"/>
</dbReference>
<keyword evidence="1" id="KW-1133">Transmembrane helix</keyword>
<proteinExistence type="predicted"/>
<organism evidence="3">
    <name type="scientific">Caldiarchaeum subterraneum</name>
    <dbReference type="NCBI Taxonomy" id="311458"/>
    <lineage>
        <taxon>Archaea</taxon>
        <taxon>Nitrososphaerota</taxon>
        <taxon>Candidatus Caldarchaeales</taxon>
        <taxon>Candidatus Caldarchaeaceae</taxon>
        <taxon>Candidatus Caldarchaeum</taxon>
    </lineage>
</organism>
<dbReference type="PANTHER" id="PTHR35902">
    <property type="entry name" value="S-LAYER DOMAIN-LIKE PROTEIN-RELATED"/>
    <property type="match status" value="1"/>
</dbReference>
<dbReference type="InterPro" id="IPR013783">
    <property type="entry name" value="Ig-like_fold"/>
</dbReference>
<gene>
    <name evidence="3" type="ORF">ENM11_06655</name>
</gene>
<sequence>MRQKTLLVIVSVLAAALNPFVAQALAVQVVDVVWGSPENPERAIPGDENIQLSMVIANVGNKPVCTLEAVIIPKYGSDLPIESWDGSGTLNAFHTGQLQPGTMATLVFHVNVASGYQPGTYEADAKITYRECSSTSDLLPRGQLTTTISLRIFQPPALRLVRSAWIVDGVERPVGPGTGLAVLRLFLEAPSKTSVRSVEAQLTLPSSLAHPSGENRLSDTYLDTVPAGGFFTLDFPLVIPSDVRLGTHEFELELRFKNKYGTTVTQEMSFTAEVTGREEVEVSARPQNLRRGAGADLSLTVENTGTAPAHNVEMEVRSDSPKIQVLLTKTTLGVINPGQELEVKVPLYVDRTAEAGIYSVTSLLNYQDGLGNRWSKSFKTSFTVSEEFRAGVKVSASQAFVQAAATTPLTINVTNTNPFTITEVKITLSSSGSFLTIVEGATTASLSRMLSNAVHSMPVKVLATPQAGDSIGILRAQVEYKDEAGERWVESVDIPLAVRADIEIRFKGVQLSPLKVSPGETVDVAGDIVNEGANVARAVSAEVVGEPPFEAMGESRAFVGAVNPSQVSAFTLNFRVGENARPGRYQVTVKAVYKNGFGETFIKETTLNYEVVVADTRTTPQTQGQAPVVVNQSFIMVAVAVFAVIASAYLMVRRRRRAG</sequence>
<evidence type="ECO:0000313" key="3">
    <source>
        <dbReference type="EMBL" id="HHK68812.1"/>
    </source>
</evidence>
<accession>A0A7C5QEZ8</accession>
<evidence type="ECO:0000259" key="2">
    <source>
        <dbReference type="Pfam" id="PF10633"/>
    </source>
</evidence>
<dbReference type="AlphaFoldDB" id="A0A7C5QEZ8"/>
<name>A0A7C5QEZ8_CALS0</name>
<protein>
    <recommendedName>
        <fullName evidence="2">Alpha-galactosidase NEW3 domain-containing protein</fullName>
    </recommendedName>
</protein>
<feature type="transmembrane region" description="Helical" evidence="1">
    <location>
        <begin position="633"/>
        <end position="652"/>
    </location>
</feature>
<evidence type="ECO:0000256" key="1">
    <source>
        <dbReference type="SAM" id="Phobius"/>
    </source>
</evidence>
<comment type="caution">
    <text evidence="3">The sequence shown here is derived from an EMBL/GenBank/DDBJ whole genome shotgun (WGS) entry which is preliminary data.</text>
</comment>
<dbReference type="EMBL" id="DRWN01000056">
    <property type="protein sequence ID" value="HHK68812.1"/>
    <property type="molecule type" value="Genomic_DNA"/>
</dbReference>
<feature type="domain" description="Alpha-galactosidase NEW3" evidence="2">
    <location>
        <begin position="291"/>
        <end position="366"/>
    </location>
</feature>
<dbReference type="PANTHER" id="PTHR35902:SF3">
    <property type="entry name" value="NPCBM-ASSOCIATED, NEW3 DOMAIN OF ALPHA-GALACTOSIDASE"/>
    <property type="match status" value="1"/>
</dbReference>
<keyword evidence="1" id="KW-0812">Transmembrane</keyword>
<keyword evidence="1" id="KW-0472">Membrane</keyword>
<dbReference type="Gene3D" id="2.60.40.10">
    <property type="entry name" value="Immunoglobulins"/>
    <property type="match status" value="1"/>
</dbReference>
<dbReference type="InterPro" id="IPR018905">
    <property type="entry name" value="A-galactase_NEW3"/>
</dbReference>